<reference evidence="9 10" key="1">
    <citation type="submission" date="2020-08" db="EMBL/GenBank/DDBJ databases">
        <title>Genome public.</title>
        <authorList>
            <person name="Liu C."/>
            <person name="Sun Q."/>
        </authorList>
    </citation>
    <scope>NUCLEOTIDE SEQUENCE [LARGE SCALE GENOMIC DNA]</scope>
    <source>
        <strain evidence="9 10">BX10</strain>
    </source>
</reference>
<dbReference type="Proteomes" id="UP000647491">
    <property type="component" value="Unassembled WGS sequence"/>
</dbReference>
<comment type="caution">
    <text evidence="9">The sequence shown here is derived from an EMBL/GenBank/DDBJ whole genome shotgun (WGS) entry which is preliminary data.</text>
</comment>
<dbReference type="EMBL" id="JACRTJ010000008">
    <property type="protein sequence ID" value="MBC8598350.1"/>
    <property type="molecule type" value="Genomic_DNA"/>
</dbReference>
<keyword evidence="3" id="KW-1003">Cell membrane</keyword>
<evidence type="ECO:0000256" key="4">
    <source>
        <dbReference type="ARBA" id="ARBA00022692"/>
    </source>
</evidence>
<dbReference type="RefSeq" id="WP_262427002.1">
    <property type="nucleotide sequence ID" value="NZ_JACRTJ010000008.1"/>
</dbReference>
<dbReference type="Gene3D" id="3.40.720.10">
    <property type="entry name" value="Alkaline Phosphatase, subunit A"/>
    <property type="match status" value="1"/>
</dbReference>
<evidence type="ECO:0000256" key="1">
    <source>
        <dbReference type="ARBA" id="ARBA00004651"/>
    </source>
</evidence>
<feature type="transmembrane region" description="Helical" evidence="7">
    <location>
        <begin position="165"/>
        <end position="187"/>
    </location>
</feature>
<evidence type="ECO:0000256" key="3">
    <source>
        <dbReference type="ARBA" id="ARBA00022475"/>
    </source>
</evidence>
<name>A0ABR7NQG2_9FIRM</name>
<accession>A0ABR7NQG2</accession>
<dbReference type="InterPro" id="IPR050448">
    <property type="entry name" value="OpgB/LTA_synthase_biosynth"/>
</dbReference>
<feature type="domain" description="Sulfatase N-terminal" evidence="8">
    <location>
        <begin position="502"/>
        <end position="796"/>
    </location>
</feature>
<evidence type="ECO:0000313" key="9">
    <source>
        <dbReference type="EMBL" id="MBC8598350.1"/>
    </source>
</evidence>
<evidence type="ECO:0000256" key="6">
    <source>
        <dbReference type="ARBA" id="ARBA00023136"/>
    </source>
</evidence>
<comment type="pathway">
    <text evidence="2">Cell wall biogenesis; lipoteichoic acid biosynthesis.</text>
</comment>
<protein>
    <submittedName>
        <fullName evidence="9">LTA synthase family protein</fullName>
    </submittedName>
</protein>
<dbReference type="PANTHER" id="PTHR47371">
    <property type="entry name" value="LIPOTEICHOIC ACID SYNTHASE"/>
    <property type="match status" value="1"/>
</dbReference>
<sequence length="860" mass="95097">MSSRGRNPFLLLILAAFLVMNVVGTGLTLRACPQFSISREALFGENGRNLKEFELGERGELTSLSSDPWIYYAFGEPVNVRFLTVEVSGVGGAGSEAQLYLIPSAGYRTMALTDGRLSARFGRAQGYRGVSAIRLDLATEPGAVLTVEGAVVNDRLAVILDFQKLYLSAWALGLLAVLEVLGWRRLFMLRQEERRGSSGRSGPAAMGFPRKWPPILAAAALQAILKAGILWTLRKPLMDNDGAGRQHLLCWMFVLGLEVFTIMSLHLGAGRKRKNIWCSLGLAVPFSFVWFSAAELLNLATFDFQTPLYLVLNLVLCALVPAVFLLVLGNAALAFSGAALLFGVLSVANHYYGALRNNPLEYFDIANAGTAVHVLGNYSLSLDGVSAAAVLALLVTVLTLFSALGTARCERRLRGFLGNVALAAAAAAVFAAKLPTFDNFSNLQIITREKGYLLSFASFIKMGRVKTPEGYTAKRAEEILETALDGAGNETGLLREAGDRYPNLIVIMNETLADLPAIYGFETDTDVFPNIHSMDNAVRGKVLTSVYGGGTANTEYEFLTGNSLYFLPPGSSPYVQYMGSVQQSLAWKLKELGYQTAAYHPYLPISYRRSSVYPLLGLDAFYSEEDSLPHEEYLRTYVSDRADFKNVIHLYEEREPGRPFFMFNVTMQNHGGYSEDEPAVDVTVMPVDQELQTPQMLEYLSLIRESDAAFKELTVYFSEAEEDTVILMFGDHQPSMDEGVSEFMDQKLEERDGELDSQRRYYASFILWANFDIQEMSDVVTSPGFLRPLLLEAAGVPLNAYESFLFETAAAYPAMNAFGCFDASGQWNSRMEDEEGVLEEYQYLVYQNVFDKKSMGEGYR</sequence>
<feature type="transmembrane region" description="Helical" evidence="7">
    <location>
        <begin position="306"/>
        <end position="328"/>
    </location>
</feature>
<evidence type="ECO:0000256" key="7">
    <source>
        <dbReference type="SAM" id="Phobius"/>
    </source>
</evidence>
<feature type="transmembrane region" description="Helical" evidence="7">
    <location>
        <begin position="416"/>
        <end position="434"/>
    </location>
</feature>
<dbReference type="Pfam" id="PF00884">
    <property type="entry name" value="Sulfatase"/>
    <property type="match status" value="1"/>
</dbReference>
<dbReference type="SUPFAM" id="SSF53649">
    <property type="entry name" value="Alkaline phosphatase-like"/>
    <property type="match status" value="1"/>
</dbReference>
<evidence type="ECO:0000256" key="2">
    <source>
        <dbReference type="ARBA" id="ARBA00004936"/>
    </source>
</evidence>
<feature type="transmembrane region" description="Helical" evidence="7">
    <location>
        <begin position="276"/>
        <end position="294"/>
    </location>
</feature>
<evidence type="ECO:0000256" key="5">
    <source>
        <dbReference type="ARBA" id="ARBA00022989"/>
    </source>
</evidence>
<evidence type="ECO:0000259" key="8">
    <source>
        <dbReference type="Pfam" id="PF00884"/>
    </source>
</evidence>
<keyword evidence="4 7" id="KW-0812">Transmembrane</keyword>
<feature type="transmembrane region" description="Helical" evidence="7">
    <location>
        <begin position="333"/>
        <end position="352"/>
    </location>
</feature>
<comment type="subcellular location">
    <subcellularLocation>
        <location evidence="1">Cell membrane</location>
        <topology evidence="1">Multi-pass membrane protein</topology>
    </subcellularLocation>
</comment>
<keyword evidence="6 7" id="KW-0472">Membrane</keyword>
<proteinExistence type="predicted"/>
<feature type="transmembrane region" description="Helical" evidence="7">
    <location>
        <begin position="246"/>
        <end position="269"/>
    </location>
</feature>
<dbReference type="InterPro" id="IPR017850">
    <property type="entry name" value="Alkaline_phosphatase_core_sf"/>
</dbReference>
<dbReference type="CDD" id="cd16015">
    <property type="entry name" value="LTA_synthase"/>
    <property type="match status" value="1"/>
</dbReference>
<evidence type="ECO:0000313" key="10">
    <source>
        <dbReference type="Proteomes" id="UP000647491"/>
    </source>
</evidence>
<feature type="transmembrane region" description="Helical" evidence="7">
    <location>
        <begin position="215"/>
        <end position="234"/>
    </location>
</feature>
<gene>
    <name evidence="9" type="ORF">H8708_03745</name>
</gene>
<feature type="transmembrane region" description="Helical" evidence="7">
    <location>
        <begin position="385"/>
        <end position="404"/>
    </location>
</feature>
<organism evidence="9 10">
    <name type="scientific">Enterocloster hominis</name>
    <name type="common">ex Liu et al. 2021</name>
    <dbReference type="NCBI Taxonomy" id="2763663"/>
    <lineage>
        <taxon>Bacteria</taxon>
        <taxon>Bacillati</taxon>
        <taxon>Bacillota</taxon>
        <taxon>Clostridia</taxon>
        <taxon>Lachnospirales</taxon>
        <taxon>Lachnospiraceae</taxon>
        <taxon>Enterocloster</taxon>
    </lineage>
</organism>
<dbReference type="InterPro" id="IPR000917">
    <property type="entry name" value="Sulfatase_N"/>
</dbReference>
<keyword evidence="5 7" id="KW-1133">Transmembrane helix</keyword>
<keyword evidence="10" id="KW-1185">Reference proteome</keyword>
<dbReference type="PANTHER" id="PTHR47371:SF3">
    <property type="entry name" value="PHOSPHOGLYCEROL TRANSFERASE I"/>
    <property type="match status" value="1"/>
</dbReference>